<dbReference type="KEGG" id="fps:FP0591"/>
<dbReference type="STRING" id="402612.FP0591"/>
<organism evidence="3 4">
    <name type="scientific">Flavobacterium psychrophilum (strain ATCC 49511 / DSM 21280 / CIP 103535 / JIP02/86)</name>
    <dbReference type="NCBI Taxonomy" id="402612"/>
    <lineage>
        <taxon>Bacteria</taxon>
        <taxon>Pseudomonadati</taxon>
        <taxon>Bacteroidota</taxon>
        <taxon>Flavobacteriia</taxon>
        <taxon>Flavobacteriales</taxon>
        <taxon>Flavobacteriaceae</taxon>
        <taxon>Flavobacterium</taxon>
    </lineage>
</organism>
<keyword evidence="4" id="KW-1185">Reference proteome</keyword>
<keyword evidence="2" id="KW-1133">Transmembrane helix</keyword>
<keyword evidence="2" id="KW-0472">Membrane</keyword>
<gene>
    <name evidence="3" type="ordered locus">FP0591</name>
</gene>
<dbReference type="eggNOG" id="COG4768">
    <property type="taxonomic scope" value="Bacteria"/>
</dbReference>
<evidence type="ECO:0000313" key="3">
    <source>
        <dbReference type="EMBL" id="CAL42696.1"/>
    </source>
</evidence>
<name>A6GX73_FLAPJ</name>
<accession>A6GX73</accession>
<keyword evidence="2" id="KW-0812">Transmembrane</keyword>
<dbReference type="EnsemblBacteria" id="CAL42696">
    <property type="protein sequence ID" value="CAL42696"/>
    <property type="gene ID" value="FP0591"/>
</dbReference>
<protein>
    <recommendedName>
        <fullName evidence="5">Chromosome partitioning protein ParA</fullName>
    </recommendedName>
</protein>
<evidence type="ECO:0000313" key="4">
    <source>
        <dbReference type="Proteomes" id="UP000006394"/>
    </source>
</evidence>
<dbReference type="OrthoDB" id="1115172at2"/>
<dbReference type="PATRIC" id="fig|402612.5.peg.604"/>
<keyword evidence="1" id="KW-0175">Coiled coil</keyword>
<dbReference type="HOGENOM" id="CLU_080394_0_0_10"/>
<feature type="transmembrane region" description="Helical" evidence="2">
    <location>
        <begin position="12"/>
        <end position="32"/>
    </location>
</feature>
<evidence type="ECO:0000256" key="1">
    <source>
        <dbReference type="SAM" id="Coils"/>
    </source>
</evidence>
<dbReference type="Proteomes" id="UP000006394">
    <property type="component" value="Chromosome"/>
</dbReference>
<evidence type="ECO:0000256" key="2">
    <source>
        <dbReference type="SAM" id="Phobius"/>
    </source>
</evidence>
<sequence>MKIITNISSIKFISIGLAISLFCCLGFSYKIYHDFKITERILNAKKNEIISELKKSKDSLELAISENSLLKTDLIIERQKVTNLLDEINNTNIDLASLIKYKTEINRLKNIVASLTKEKLQLKKNNELLKIQRDSTILVLTQSKKYNDTLVAMNEDLNRVIRKGSKISIINLKTSTLKQTKSGDLESTDKASRVNLLQITFMVVGNKITKPCEKEYYVQIIDSKNNIIGEKNTKNFGVMILNYSYYSLVKFKNESLEVTAEITLENIKKGNYFVNVFDKYNLVSKTTFALK</sequence>
<evidence type="ECO:0008006" key="5">
    <source>
        <dbReference type="Google" id="ProtNLM"/>
    </source>
</evidence>
<reference evidence="3 4" key="1">
    <citation type="journal article" date="2007" name="Nat. Biotechnol.">
        <title>Complete genome sequence of the fish pathogen Flavobacterium psychrophilum.</title>
        <authorList>
            <person name="Duchaud E."/>
            <person name="Boussaha M."/>
            <person name="Loux V."/>
            <person name="Bernardet J.F."/>
            <person name="Michel C."/>
            <person name="Kerouault B."/>
            <person name="Mondot S."/>
            <person name="Nicolas P."/>
            <person name="Bossy R."/>
            <person name="Caron C."/>
            <person name="Bessieres P."/>
            <person name="Gibrat J.F."/>
            <person name="Claverol S."/>
            <person name="Dumetz F."/>
            <person name="Le Henaff M."/>
            <person name="Benmansour A."/>
        </authorList>
    </citation>
    <scope>NUCLEOTIDE SEQUENCE [LARGE SCALE GENOMIC DNA]</scope>
    <source>
        <strain evidence="4">ATCC 49511 / DSM 21280 / CIP 103535 / JIP02/86</strain>
    </source>
</reference>
<proteinExistence type="predicted"/>
<dbReference type="EMBL" id="AM398681">
    <property type="protein sequence ID" value="CAL42696.1"/>
    <property type="molecule type" value="Genomic_DNA"/>
</dbReference>
<dbReference type="AlphaFoldDB" id="A6GX73"/>
<feature type="coiled-coil region" evidence="1">
    <location>
        <begin position="98"/>
        <end position="132"/>
    </location>
</feature>
<dbReference type="RefSeq" id="WP_011962752.1">
    <property type="nucleotide sequence ID" value="NC_009613.3"/>
</dbReference>